<gene>
    <name evidence="1" type="ORF">ACFP3J_08120</name>
</gene>
<keyword evidence="2" id="KW-1185">Reference proteome</keyword>
<accession>A0ABW0WB81</accession>
<evidence type="ECO:0000313" key="2">
    <source>
        <dbReference type="Proteomes" id="UP001596065"/>
    </source>
</evidence>
<protein>
    <submittedName>
        <fullName evidence="1">Uncharacterized protein</fullName>
    </submittedName>
</protein>
<dbReference type="EMBL" id="JBHSOE010000009">
    <property type="protein sequence ID" value="MFC5655455.1"/>
    <property type="molecule type" value="Genomic_DNA"/>
</dbReference>
<reference evidence="2" key="1">
    <citation type="journal article" date="2019" name="Int. J. Syst. Evol. Microbiol.">
        <title>The Global Catalogue of Microorganisms (GCM) 10K type strain sequencing project: providing services to taxonomists for standard genome sequencing and annotation.</title>
        <authorList>
            <consortium name="The Broad Institute Genomics Platform"/>
            <consortium name="The Broad Institute Genome Sequencing Center for Infectious Disease"/>
            <person name="Wu L."/>
            <person name="Ma J."/>
        </authorList>
    </citation>
    <scope>NUCLEOTIDE SEQUENCE [LARGE SCALE GENOMIC DNA]</scope>
    <source>
        <strain evidence="2">KCTC 5701</strain>
    </source>
</reference>
<comment type="caution">
    <text evidence="1">The sequence shown here is derived from an EMBL/GenBank/DDBJ whole genome shotgun (WGS) entry which is preliminary data.</text>
</comment>
<dbReference type="RefSeq" id="WP_344348367.1">
    <property type="nucleotide sequence ID" value="NZ_BAAASM010000015.1"/>
</dbReference>
<organism evidence="1 2">
    <name type="scientific">Streptomyces nogalater</name>
    <dbReference type="NCBI Taxonomy" id="38314"/>
    <lineage>
        <taxon>Bacteria</taxon>
        <taxon>Bacillati</taxon>
        <taxon>Actinomycetota</taxon>
        <taxon>Actinomycetes</taxon>
        <taxon>Kitasatosporales</taxon>
        <taxon>Streptomycetaceae</taxon>
        <taxon>Streptomyces</taxon>
    </lineage>
</organism>
<sequence length="125" mass="13855">MASTGKARNSAGEPEAGVEISVAEITSLTDTALGFRLGTTTREQLDCYVPRLARELSRLLGKDLGADEDPDVQHLVRKAREMIDLTTRPTVDTPTFGTFFYLRELANLSRRLLWVYATRNELGAP</sequence>
<dbReference type="Proteomes" id="UP001596065">
    <property type="component" value="Unassembled WGS sequence"/>
</dbReference>
<evidence type="ECO:0000313" key="1">
    <source>
        <dbReference type="EMBL" id="MFC5655455.1"/>
    </source>
</evidence>
<proteinExistence type="predicted"/>
<name>A0ABW0WB81_STRNO</name>